<dbReference type="Pfam" id="PF02534">
    <property type="entry name" value="T4SS-DNA_transf"/>
    <property type="match status" value="1"/>
</dbReference>
<dbReference type="PATRIC" id="fig|1424334.3.peg.3872"/>
<name>V8QMN5_9BURK</name>
<dbReference type="Gene3D" id="3.40.50.300">
    <property type="entry name" value="P-loop containing nucleotide triphosphate hydrolases"/>
    <property type="match status" value="1"/>
</dbReference>
<dbReference type="SUPFAM" id="SSF52540">
    <property type="entry name" value="P-loop containing nucleoside triphosphate hydrolases"/>
    <property type="match status" value="1"/>
</dbReference>
<evidence type="ECO:0000256" key="1">
    <source>
        <dbReference type="ARBA" id="ARBA00004651"/>
    </source>
</evidence>
<dbReference type="InterPro" id="IPR027417">
    <property type="entry name" value="P-loop_NTPase"/>
</dbReference>
<dbReference type="STRING" id="1424334.W822_19270"/>
<keyword evidence="5 8" id="KW-1133">Transmembrane helix</keyword>
<keyword evidence="6 8" id="KW-0472">Membrane</keyword>
<evidence type="ECO:0000256" key="8">
    <source>
        <dbReference type="SAM" id="Phobius"/>
    </source>
</evidence>
<evidence type="ECO:0000313" key="9">
    <source>
        <dbReference type="EMBL" id="ETF00568.1"/>
    </source>
</evidence>
<comment type="caution">
    <text evidence="9">The sequence shown here is derived from an EMBL/GenBank/DDBJ whole genome shotgun (WGS) entry which is preliminary data.</text>
</comment>
<keyword evidence="4 8" id="KW-0812">Transmembrane</keyword>
<dbReference type="EMBL" id="AYXT01000013">
    <property type="protein sequence ID" value="ETF00568.1"/>
    <property type="molecule type" value="Genomic_DNA"/>
</dbReference>
<feature type="compositionally biased region" description="Low complexity" evidence="7">
    <location>
        <begin position="482"/>
        <end position="500"/>
    </location>
</feature>
<feature type="transmembrane region" description="Helical" evidence="8">
    <location>
        <begin position="65"/>
        <end position="86"/>
    </location>
</feature>
<dbReference type="PANTHER" id="PTHR37937">
    <property type="entry name" value="CONJUGATIVE TRANSFER: DNA TRANSPORT"/>
    <property type="match status" value="1"/>
</dbReference>
<gene>
    <name evidence="9" type="ORF">W822_19270</name>
</gene>
<accession>V8QMN5</accession>
<comment type="similarity">
    <text evidence="2">Belongs to the VirD4/TraG family.</text>
</comment>
<dbReference type="AlphaFoldDB" id="V8QMN5"/>
<proteinExistence type="inferred from homology"/>
<dbReference type="Proteomes" id="UP000018733">
    <property type="component" value="Unassembled WGS sequence"/>
</dbReference>
<keyword evidence="10" id="KW-1185">Reference proteome</keyword>
<evidence type="ECO:0000256" key="7">
    <source>
        <dbReference type="SAM" id="MobiDB-lite"/>
    </source>
</evidence>
<organism evidence="9 10">
    <name type="scientific">Advenella kashmirensis W13003</name>
    <dbReference type="NCBI Taxonomy" id="1424334"/>
    <lineage>
        <taxon>Bacteria</taxon>
        <taxon>Pseudomonadati</taxon>
        <taxon>Pseudomonadota</taxon>
        <taxon>Betaproteobacteria</taxon>
        <taxon>Burkholderiales</taxon>
        <taxon>Alcaligenaceae</taxon>
    </lineage>
</organism>
<evidence type="ECO:0000256" key="4">
    <source>
        <dbReference type="ARBA" id="ARBA00022692"/>
    </source>
</evidence>
<feature type="transmembrane region" description="Helical" evidence="8">
    <location>
        <begin position="7"/>
        <end position="31"/>
    </location>
</feature>
<evidence type="ECO:0008006" key="11">
    <source>
        <dbReference type="Google" id="ProtNLM"/>
    </source>
</evidence>
<evidence type="ECO:0000256" key="6">
    <source>
        <dbReference type="ARBA" id="ARBA00023136"/>
    </source>
</evidence>
<keyword evidence="3" id="KW-1003">Cell membrane</keyword>
<reference evidence="9 10" key="1">
    <citation type="journal article" date="2014" name="Genome Announc.">
        <title>Draft Genome Sequence of Advenella kashmirensis Strain W13003, a Polycyclic Aromatic Hydrocarbon-Degrading Bacterium.</title>
        <authorList>
            <person name="Wang X."/>
            <person name="Jin D."/>
            <person name="Zhou L."/>
            <person name="Wu L."/>
            <person name="An W."/>
            <person name="Zhao L."/>
        </authorList>
    </citation>
    <scope>NUCLEOTIDE SEQUENCE [LARGE SCALE GENOMIC DNA]</scope>
    <source>
        <strain evidence="9 10">W13003</strain>
    </source>
</reference>
<dbReference type="GO" id="GO:0005886">
    <property type="term" value="C:plasma membrane"/>
    <property type="evidence" value="ECO:0007669"/>
    <property type="project" value="UniProtKB-SubCell"/>
</dbReference>
<evidence type="ECO:0000256" key="3">
    <source>
        <dbReference type="ARBA" id="ARBA00022475"/>
    </source>
</evidence>
<comment type="subcellular location">
    <subcellularLocation>
        <location evidence="1">Cell membrane</location>
        <topology evidence="1">Multi-pass membrane protein</topology>
    </subcellularLocation>
</comment>
<dbReference type="InterPro" id="IPR003688">
    <property type="entry name" value="TraG/VirD4"/>
</dbReference>
<sequence>MKKFLIWLAIFIVSFFVFAVIGQFVGSLVFIRFTRVSMDPGIFVLWNLYNKSQDGGIWALLQYKVAVGISGVITLAPVIVGFATLFSRPKRELHGSARFARAGEIARAGLLKDSHTEPDMIIGKYKNRYLRWAGKQFAFLAAPTRSGKGVGIVIPNCLHYRDSLVVFDPKLENFEITAGYRAAYGQQVFLFNPSTKDFTSHRWNPLSYIKRDRHFAPGGAFSIANILYPTSGKMEGNTRFFNEMAQKLFVGLCLYLIETQDDTGITPTLSAMLQLSTPATGEPLADWIKKAVKDPALSRECKSNLLSYASNTGATASGIVSSFLAPLSVFSDPMVAAVTSGDDFDLRQVRRQRMTIYVGILPNDISRFSRLINLFFSQLISENTDQLPSQNPALKYQCLLLLDEFAALGRVDIIESGVAYIAGYNLRLLAIFQNLAQLNGLYGVDGARTLTTNFECQIIFTPRDNKDAQEYSEIIGYETFKSRSTSRSSGKSSSNSQSYSDQRRPVMLPQEVKTMPHEECIINLSGLQTIHADKVFYYKDKVFLPRLGYAQPQIPRIGSTVRNNPKWAGSGNAEGGSLEMIPEQDLDDMPLETVANKDELMQTVIAGLCAQDSPPQYLADLKKAVTKAWQDSGTRAFERVLGGA</sequence>
<dbReference type="PANTHER" id="PTHR37937:SF1">
    <property type="entry name" value="CONJUGATIVE TRANSFER: DNA TRANSPORT"/>
    <property type="match status" value="1"/>
</dbReference>
<feature type="region of interest" description="Disordered" evidence="7">
    <location>
        <begin position="482"/>
        <end position="505"/>
    </location>
</feature>
<evidence type="ECO:0000313" key="10">
    <source>
        <dbReference type="Proteomes" id="UP000018733"/>
    </source>
</evidence>
<evidence type="ECO:0000256" key="2">
    <source>
        <dbReference type="ARBA" id="ARBA00008806"/>
    </source>
</evidence>
<protein>
    <recommendedName>
        <fullName evidence="11">Conjugal transfer protein TraG</fullName>
    </recommendedName>
</protein>
<dbReference type="OrthoDB" id="9759295at2"/>
<dbReference type="CDD" id="cd01127">
    <property type="entry name" value="TrwB_TraG_TraD_VirD4"/>
    <property type="match status" value="1"/>
</dbReference>
<evidence type="ECO:0000256" key="5">
    <source>
        <dbReference type="ARBA" id="ARBA00022989"/>
    </source>
</evidence>
<dbReference type="eggNOG" id="COG3505">
    <property type="taxonomic scope" value="Bacteria"/>
</dbReference>
<dbReference type="RefSeq" id="WP_024006784.1">
    <property type="nucleotide sequence ID" value="NZ_KI650982.1"/>
</dbReference>
<dbReference type="InterPro" id="IPR051539">
    <property type="entry name" value="T4SS-coupling_protein"/>
</dbReference>
<dbReference type="HOGENOM" id="CLU_012039_1_3_4"/>